<dbReference type="InterPro" id="IPR053197">
    <property type="entry name" value="F-box_SCFL_complex_component"/>
</dbReference>
<protein>
    <recommendedName>
        <fullName evidence="1">At1g61320/AtMIF1 LRR domain-containing protein</fullName>
    </recommendedName>
</protein>
<evidence type="ECO:0000313" key="3">
    <source>
        <dbReference type="Proteomes" id="UP000636709"/>
    </source>
</evidence>
<dbReference type="InterPro" id="IPR032675">
    <property type="entry name" value="LRR_dom_sf"/>
</dbReference>
<dbReference type="OrthoDB" id="582804at2759"/>
<dbReference type="Proteomes" id="UP000636709">
    <property type="component" value="Unassembled WGS sequence"/>
</dbReference>
<dbReference type="PANTHER" id="PTHR34223">
    <property type="entry name" value="OS11G0201299 PROTEIN"/>
    <property type="match status" value="1"/>
</dbReference>
<gene>
    <name evidence="2" type="ORF">HU200_050328</name>
</gene>
<organism evidence="2 3">
    <name type="scientific">Digitaria exilis</name>
    <dbReference type="NCBI Taxonomy" id="1010633"/>
    <lineage>
        <taxon>Eukaryota</taxon>
        <taxon>Viridiplantae</taxon>
        <taxon>Streptophyta</taxon>
        <taxon>Embryophyta</taxon>
        <taxon>Tracheophyta</taxon>
        <taxon>Spermatophyta</taxon>
        <taxon>Magnoliopsida</taxon>
        <taxon>Liliopsida</taxon>
        <taxon>Poales</taxon>
        <taxon>Poaceae</taxon>
        <taxon>PACMAD clade</taxon>
        <taxon>Panicoideae</taxon>
        <taxon>Panicodae</taxon>
        <taxon>Paniceae</taxon>
        <taxon>Anthephorinae</taxon>
        <taxon>Digitaria</taxon>
    </lineage>
</organism>
<dbReference type="InterPro" id="IPR055357">
    <property type="entry name" value="LRR_At1g61320_AtMIF1"/>
</dbReference>
<evidence type="ECO:0000313" key="2">
    <source>
        <dbReference type="EMBL" id="KAF8671049.1"/>
    </source>
</evidence>
<reference evidence="2" key="1">
    <citation type="submission" date="2020-07" db="EMBL/GenBank/DDBJ databases">
        <title>Genome sequence and genetic diversity analysis of an under-domesticated orphan crop, white fonio (Digitaria exilis).</title>
        <authorList>
            <person name="Bennetzen J.L."/>
            <person name="Chen S."/>
            <person name="Ma X."/>
            <person name="Wang X."/>
            <person name="Yssel A.E.J."/>
            <person name="Chaluvadi S.R."/>
            <person name="Johnson M."/>
            <person name="Gangashetty P."/>
            <person name="Hamidou F."/>
            <person name="Sanogo M.D."/>
            <person name="Zwaenepoel A."/>
            <person name="Wallace J."/>
            <person name="Van De Peer Y."/>
            <person name="Van Deynze A."/>
        </authorList>
    </citation>
    <scope>NUCLEOTIDE SEQUENCE</scope>
    <source>
        <tissue evidence="2">Leaves</tissue>
    </source>
</reference>
<dbReference type="Pfam" id="PF23622">
    <property type="entry name" value="LRR_At1g61320_AtMIF1"/>
    <property type="match status" value="1"/>
</dbReference>
<dbReference type="PANTHER" id="PTHR34223:SF96">
    <property type="entry name" value="FBD DOMAIN-CONTAINING PROTEIN"/>
    <property type="match status" value="1"/>
</dbReference>
<evidence type="ECO:0000259" key="1">
    <source>
        <dbReference type="Pfam" id="PF23622"/>
    </source>
</evidence>
<keyword evidence="3" id="KW-1185">Reference proteome</keyword>
<proteinExistence type="predicted"/>
<accession>A0A835B399</accession>
<dbReference type="Gene3D" id="3.80.10.10">
    <property type="entry name" value="Ribonuclease Inhibitor"/>
    <property type="match status" value="1"/>
</dbReference>
<dbReference type="AlphaFoldDB" id="A0A835B399"/>
<feature type="domain" description="At1g61320/AtMIF1 LRR" evidence="1">
    <location>
        <begin position="41"/>
        <end position="228"/>
    </location>
</feature>
<name>A0A835B399_9POAL</name>
<comment type="caution">
    <text evidence="2">The sequence shown here is derived from an EMBL/GenBank/DDBJ whole genome shotgun (WGS) entry which is preliminary data.</text>
</comment>
<dbReference type="EMBL" id="JACEFO010002248">
    <property type="protein sequence ID" value="KAF8671049.1"/>
    <property type="molecule type" value="Genomic_DNA"/>
</dbReference>
<sequence>MKQTFTEANLWIGHALLCNARSIEVYILGDKLGIDHSVFTSEHLRSLLFNAVALTRGFFKQLQTGCKALERLILQDCPINDIEISSQTQSTLSIGEDCLFEYRGQVSISAPNLIHFGFFRHQRSQRIPLLKNMESLVTAYITLDWFPLNGAHVDDIRQFLLGLSGVRKLDLYFPWLEVMGNNLQWCPEFNNLKFLTLGKWCLDASFCGLIAFLQNSPNLEQLTLDLEGVRAFLHMYILYACSLKVKLVCFSCCSMLPNVNHSWESKDFYVSTL</sequence>
<dbReference type="SUPFAM" id="SSF52047">
    <property type="entry name" value="RNI-like"/>
    <property type="match status" value="1"/>
</dbReference>